<keyword evidence="4 7" id="KW-0812">Transmembrane</keyword>
<dbReference type="Gene3D" id="3.40.50.300">
    <property type="entry name" value="P-loop containing nucleotide triphosphate hydrolases"/>
    <property type="match status" value="1"/>
</dbReference>
<keyword evidence="3" id="KW-1003">Cell membrane</keyword>
<dbReference type="GO" id="GO:0005886">
    <property type="term" value="C:plasma membrane"/>
    <property type="evidence" value="ECO:0007669"/>
    <property type="project" value="UniProtKB-SubCell"/>
</dbReference>
<evidence type="ECO:0000313" key="8">
    <source>
        <dbReference type="EMBL" id="ASO08419.1"/>
    </source>
</evidence>
<sequence>MKITLLDIGLFLICLFYSYAILEFVQRREKYSILLGGNFIIGLFLFVILHAPIVYILKVLGIGLAAAMVLYIVLNLGKSEKKGKRSDKSYTGDPIKLKTKDGDTIKYYEPLENFLVYGGANAGKTASLGKPLLLEYLKSGYCSFVYDAKEFDYSKTIYGYYNTHEQSSNLFYVNFNDPNKSHRFNPTEPSLFNNSTHFEEVNEQFLRSLKGLHSKDDEWWGAALGLYKGISWMFFKHFPELCTWPHIANFFLHRETSDLVEFLNSDNRAKGYASAFLKVQDSERTLASIQFNLSNYLSKIANNEALCYILTGNDFEYNFVNPEKPISFCVCNSHQISNTLSPVIGALVNIAAKQFDLTNKNPLLFCLDEATTFHIPNFEGLPSLLREFKVAFLMLTQSSSKIEKLYGKLDLNSIHSNFTNKFFGKTGDVNAVKDYQQLFEKVMNEYTSESRNYGQSYSEGTTMTKRKEFKFEADFFSHLQPGEFVGIGGQSNYIDFHKRFVPYDRSLDMEPRTVREKIVTAADLDENLETIINEVKSISI</sequence>
<dbReference type="RefSeq" id="WP_093980783.1">
    <property type="nucleotide sequence ID" value="NZ_CP022516.1"/>
</dbReference>
<feature type="transmembrane region" description="Helical" evidence="7">
    <location>
        <begin position="6"/>
        <end position="25"/>
    </location>
</feature>
<gene>
    <name evidence="8" type="ORF">AREALGSMS7_05047</name>
</gene>
<organism evidence="8 9">
    <name type="scientific">Arenibacter algicola</name>
    <dbReference type="NCBI Taxonomy" id="616991"/>
    <lineage>
        <taxon>Bacteria</taxon>
        <taxon>Pseudomonadati</taxon>
        <taxon>Bacteroidota</taxon>
        <taxon>Flavobacteriia</taxon>
        <taxon>Flavobacteriales</taxon>
        <taxon>Flavobacteriaceae</taxon>
        <taxon>Arenibacter</taxon>
    </lineage>
</organism>
<dbReference type="InterPro" id="IPR003688">
    <property type="entry name" value="TraG/VirD4"/>
</dbReference>
<geneLocation type="plasmid" evidence="9">
    <name>psms7</name>
</geneLocation>
<evidence type="ECO:0000256" key="1">
    <source>
        <dbReference type="ARBA" id="ARBA00004651"/>
    </source>
</evidence>
<comment type="subcellular location">
    <subcellularLocation>
        <location evidence="1">Cell membrane</location>
        <topology evidence="1">Multi-pass membrane protein</topology>
    </subcellularLocation>
</comment>
<keyword evidence="8" id="KW-0614">Plasmid</keyword>
<dbReference type="PANTHER" id="PTHR37937:SF1">
    <property type="entry name" value="CONJUGATIVE TRANSFER: DNA TRANSPORT"/>
    <property type="match status" value="1"/>
</dbReference>
<protein>
    <submittedName>
        <fullName evidence="8">Type IV secretory system conjugative DNA transfer</fullName>
    </submittedName>
</protein>
<dbReference type="EMBL" id="CP022516">
    <property type="protein sequence ID" value="ASO08419.1"/>
    <property type="molecule type" value="Genomic_DNA"/>
</dbReference>
<dbReference type="Pfam" id="PF02534">
    <property type="entry name" value="T4SS-DNA_transf"/>
    <property type="match status" value="1"/>
</dbReference>
<evidence type="ECO:0000256" key="4">
    <source>
        <dbReference type="ARBA" id="ARBA00022692"/>
    </source>
</evidence>
<name>A0A221V4C3_9FLAO</name>
<evidence type="ECO:0000313" key="9">
    <source>
        <dbReference type="Proteomes" id="UP000204551"/>
    </source>
</evidence>
<dbReference type="InterPro" id="IPR051539">
    <property type="entry name" value="T4SS-coupling_protein"/>
</dbReference>
<keyword evidence="6 7" id="KW-0472">Membrane</keyword>
<dbReference type="InterPro" id="IPR027417">
    <property type="entry name" value="P-loop_NTPase"/>
</dbReference>
<evidence type="ECO:0000256" key="6">
    <source>
        <dbReference type="ARBA" id="ARBA00023136"/>
    </source>
</evidence>
<accession>A0A221V4C3</accession>
<comment type="similarity">
    <text evidence="2">Belongs to the VirD4/TraG family.</text>
</comment>
<evidence type="ECO:0000256" key="5">
    <source>
        <dbReference type="ARBA" id="ARBA00022989"/>
    </source>
</evidence>
<evidence type="ECO:0000256" key="3">
    <source>
        <dbReference type="ARBA" id="ARBA00022475"/>
    </source>
</evidence>
<dbReference type="SUPFAM" id="SSF52540">
    <property type="entry name" value="P-loop containing nucleoside triphosphate hydrolases"/>
    <property type="match status" value="1"/>
</dbReference>
<dbReference type="AlphaFoldDB" id="A0A221V4C3"/>
<proteinExistence type="inferred from homology"/>
<reference evidence="8 9" key="1">
    <citation type="submission" date="2017-07" db="EMBL/GenBank/DDBJ databases">
        <title>Genome Sequence of Arenibacter algicola Strain SMS7 Isolated from a culture of the Diatom Skeletonema marinoi.</title>
        <authorList>
            <person name="Topel M."/>
            <person name="Pinder M.I.M."/>
            <person name="Johansson O.N."/>
            <person name="Kourtchenko O."/>
            <person name="Godhe A."/>
            <person name="Clarke A.K."/>
        </authorList>
    </citation>
    <scope>NUCLEOTIDE SEQUENCE [LARGE SCALE GENOMIC DNA]</scope>
    <source>
        <strain evidence="8 9">SMS7</strain>
        <plasmid evidence="9">Plasmid psms7</plasmid>
    </source>
</reference>
<evidence type="ECO:0000256" key="2">
    <source>
        <dbReference type="ARBA" id="ARBA00008806"/>
    </source>
</evidence>
<keyword evidence="5 7" id="KW-1133">Transmembrane helix</keyword>
<evidence type="ECO:0000256" key="7">
    <source>
        <dbReference type="SAM" id="Phobius"/>
    </source>
</evidence>
<feature type="transmembrane region" description="Helical" evidence="7">
    <location>
        <begin position="55"/>
        <end position="76"/>
    </location>
</feature>
<dbReference type="KEGG" id="aalg:AREALGSMS7_05047"/>
<dbReference type="CDD" id="cd01127">
    <property type="entry name" value="TrwB_TraG_TraD_VirD4"/>
    <property type="match status" value="1"/>
</dbReference>
<dbReference type="PANTHER" id="PTHR37937">
    <property type="entry name" value="CONJUGATIVE TRANSFER: DNA TRANSPORT"/>
    <property type="match status" value="1"/>
</dbReference>
<feature type="transmembrane region" description="Helical" evidence="7">
    <location>
        <begin position="32"/>
        <end position="49"/>
    </location>
</feature>
<dbReference type="Proteomes" id="UP000204551">
    <property type="component" value="Plasmid pSMS7"/>
</dbReference>